<proteinExistence type="predicted"/>
<accession>A0ABS1C1Q5</accession>
<evidence type="ECO:0000313" key="3">
    <source>
        <dbReference type="Proteomes" id="UP000644147"/>
    </source>
</evidence>
<dbReference type="Gene3D" id="2.180.10.10">
    <property type="entry name" value="RHS repeat-associated core"/>
    <property type="match status" value="1"/>
</dbReference>
<reference evidence="2 3" key="1">
    <citation type="submission" date="2020-12" db="EMBL/GenBank/DDBJ databases">
        <title>Bacterial novel species Adhaeribacter sp. BT258 isolated from soil.</title>
        <authorList>
            <person name="Jung H.-Y."/>
        </authorList>
    </citation>
    <scope>NUCLEOTIDE SEQUENCE [LARGE SCALE GENOMIC DNA]</scope>
    <source>
        <strain evidence="2 3">BT258</strain>
    </source>
</reference>
<evidence type="ECO:0000313" key="2">
    <source>
        <dbReference type="EMBL" id="MBK0403317.1"/>
    </source>
</evidence>
<comment type="caution">
    <text evidence="2">The sequence shown here is derived from an EMBL/GenBank/DDBJ whole genome shotgun (WGS) entry which is preliminary data.</text>
</comment>
<dbReference type="EMBL" id="JAEHFX010000004">
    <property type="protein sequence ID" value="MBK0403317.1"/>
    <property type="molecule type" value="Genomic_DNA"/>
</dbReference>
<feature type="region of interest" description="Disordered" evidence="1">
    <location>
        <begin position="1"/>
        <end position="23"/>
    </location>
</feature>
<name>A0ABS1C1Q5_9BACT</name>
<keyword evidence="3" id="KW-1185">Reference proteome</keyword>
<dbReference type="RefSeq" id="WP_200506069.1">
    <property type="nucleotide sequence ID" value="NZ_JAEHFX010000004.1"/>
</dbReference>
<gene>
    <name evidence="2" type="ORF">I5M27_09990</name>
</gene>
<evidence type="ECO:0000256" key="1">
    <source>
        <dbReference type="SAM" id="MobiDB-lite"/>
    </source>
</evidence>
<organism evidence="2 3">
    <name type="scientific">Adhaeribacter terrigena</name>
    <dbReference type="NCBI Taxonomy" id="2793070"/>
    <lineage>
        <taxon>Bacteria</taxon>
        <taxon>Pseudomonadati</taxon>
        <taxon>Bacteroidota</taxon>
        <taxon>Cytophagia</taxon>
        <taxon>Cytophagales</taxon>
        <taxon>Hymenobacteraceae</taxon>
        <taxon>Adhaeribacter</taxon>
    </lineage>
</organism>
<sequence length="81" mass="9203">MDDQKRIATIRVRNGADPDDPTPNTKYFLDDHLGSSSVVLDSAGSLINREEYYPFGETSFGSFAKKRYRFCGKERDEESGF</sequence>
<dbReference type="Proteomes" id="UP000644147">
    <property type="component" value="Unassembled WGS sequence"/>
</dbReference>
<protein>
    <submittedName>
        <fullName evidence="2">Uncharacterized protein</fullName>
    </submittedName>
</protein>